<feature type="region of interest" description="Disordered" evidence="1">
    <location>
        <begin position="168"/>
        <end position="206"/>
    </location>
</feature>
<feature type="chain" id="PRO_5004363783" description="Lipoprotein" evidence="2">
    <location>
        <begin position="26"/>
        <end position="311"/>
    </location>
</feature>
<comment type="caution">
    <text evidence="3">The sequence shown here is derived from an EMBL/GenBank/DDBJ whole genome shotgun (WGS) entry which is preliminary data.</text>
</comment>
<organism evidence="3 5">
    <name type="scientific">Enterococcus malodoratus ATCC 43197</name>
    <dbReference type="NCBI Taxonomy" id="1158601"/>
    <lineage>
        <taxon>Bacteria</taxon>
        <taxon>Bacillati</taxon>
        <taxon>Bacillota</taxon>
        <taxon>Bacilli</taxon>
        <taxon>Lactobacillales</taxon>
        <taxon>Enterococcaceae</taxon>
        <taxon>Enterococcus</taxon>
    </lineage>
</organism>
<dbReference type="STRING" id="71451.RV07_GL001432"/>
<evidence type="ECO:0000256" key="2">
    <source>
        <dbReference type="SAM" id="SignalP"/>
    </source>
</evidence>
<keyword evidence="6" id="KW-1185">Reference proteome</keyword>
<dbReference type="Proteomes" id="UP000014148">
    <property type="component" value="Unassembled WGS sequence"/>
</dbReference>
<dbReference type="eggNOG" id="ENOG50331IF">
    <property type="taxonomic scope" value="Bacteria"/>
</dbReference>
<evidence type="ECO:0008006" key="7">
    <source>
        <dbReference type="Google" id="ProtNLM"/>
    </source>
</evidence>
<dbReference type="PROSITE" id="PS51257">
    <property type="entry name" value="PROKAR_LIPOPROTEIN"/>
    <property type="match status" value="1"/>
</dbReference>
<dbReference type="Proteomes" id="UP000013783">
    <property type="component" value="Unassembled WGS sequence"/>
</dbReference>
<gene>
    <name evidence="4" type="ORF">I585_02381</name>
    <name evidence="3" type="ORF">UAI_03199</name>
</gene>
<protein>
    <recommendedName>
        <fullName evidence="7">Lipoprotein</fullName>
    </recommendedName>
</protein>
<dbReference type="PATRIC" id="fig|1158601.3.peg.3170"/>
<feature type="region of interest" description="Disordered" evidence="1">
    <location>
        <begin position="223"/>
        <end position="257"/>
    </location>
</feature>
<evidence type="ECO:0000313" key="6">
    <source>
        <dbReference type="Proteomes" id="UP000014148"/>
    </source>
</evidence>
<dbReference type="EMBL" id="AJAK01000020">
    <property type="protein sequence ID" value="EOH75397.1"/>
    <property type="molecule type" value="Genomic_DNA"/>
</dbReference>
<dbReference type="AlphaFoldDB" id="R2NTP9"/>
<feature type="compositionally biased region" description="Polar residues" evidence="1">
    <location>
        <begin position="248"/>
        <end position="257"/>
    </location>
</feature>
<keyword evidence="2" id="KW-0732">Signal</keyword>
<accession>R2NTP9</accession>
<evidence type="ECO:0000313" key="3">
    <source>
        <dbReference type="EMBL" id="EOH75397.1"/>
    </source>
</evidence>
<reference evidence="3 5" key="1">
    <citation type="submission" date="2013-02" db="EMBL/GenBank/DDBJ databases">
        <title>The Genome Sequence of Enterococcus malodoratus ATCC_43197.</title>
        <authorList>
            <consortium name="The Broad Institute Genome Sequencing Platform"/>
            <consortium name="The Broad Institute Genome Sequencing Center for Infectious Disease"/>
            <person name="Earl A.M."/>
            <person name="Gilmore M.S."/>
            <person name="Lebreton F."/>
            <person name="Walker B."/>
            <person name="Young S.K."/>
            <person name="Zeng Q."/>
            <person name="Gargeya S."/>
            <person name="Fitzgerald M."/>
            <person name="Haas B."/>
            <person name="Abouelleil A."/>
            <person name="Alvarado L."/>
            <person name="Arachchi H.M."/>
            <person name="Berlin A.M."/>
            <person name="Chapman S.B."/>
            <person name="Dewar J."/>
            <person name="Goldberg J."/>
            <person name="Griggs A."/>
            <person name="Gujja S."/>
            <person name="Hansen M."/>
            <person name="Howarth C."/>
            <person name="Imamovic A."/>
            <person name="Larimer J."/>
            <person name="McCowan C."/>
            <person name="Murphy C."/>
            <person name="Neiman D."/>
            <person name="Pearson M."/>
            <person name="Priest M."/>
            <person name="Roberts A."/>
            <person name="Saif S."/>
            <person name="Shea T."/>
            <person name="Sisk P."/>
            <person name="Sykes S."/>
            <person name="Wortman J."/>
            <person name="Nusbaum C."/>
            <person name="Birren B."/>
        </authorList>
    </citation>
    <scope>NUCLEOTIDE SEQUENCE [LARGE SCALE GENOMIC DNA]</scope>
    <source>
        <strain evidence="3 5">ATCC 43197</strain>
    </source>
</reference>
<feature type="signal peptide" evidence="2">
    <location>
        <begin position="1"/>
        <end position="25"/>
    </location>
</feature>
<name>R2NTP9_9ENTE</name>
<evidence type="ECO:0000256" key="1">
    <source>
        <dbReference type="SAM" id="MobiDB-lite"/>
    </source>
</evidence>
<evidence type="ECO:0000313" key="5">
    <source>
        <dbReference type="Proteomes" id="UP000013783"/>
    </source>
</evidence>
<dbReference type="EMBL" id="ASWA01000003">
    <property type="protein sequence ID" value="EOT66860.1"/>
    <property type="molecule type" value="Genomic_DNA"/>
</dbReference>
<proteinExistence type="predicted"/>
<reference evidence="4 6" key="2">
    <citation type="submission" date="2013-03" db="EMBL/GenBank/DDBJ databases">
        <title>The Genome Sequence of Enterococcus malodoratus ATCC_43197 (PacBio/Illumina hybrid assembly).</title>
        <authorList>
            <consortium name="The Broad Institute Genomics Platform"/>
            <consortium name="The Broad Institute Genome Sequencing Center for Infectious Disease"/>
            <person name="Earl A."/>
            <person name="Russ C."/>
            <person name="Gilmore M."/>
            <person name="Surin D."/>
            <person name="Walker B."/>
            <person name="Young S."/>
            <person name="Zeng Q."/>
            <person name="Gargeya S."/>
            <person name="Fitzgerald M."/>
            <person name="Haas B."/>
            <person name="Abouelleil A."/>
            <person name="Allen A.W."/>
            <person name="Alvarado L."/>
            <person name="Arachchi H.M."/>
            <person name="Berlin A.M."/>
            <person name="Chapman S.B."/>
            <person name="Gainer-Dewar J."/>
            <person name="Goldberg J."/>
            <person name="Griggs A."/>
            <person name="Gujja S."/>
            <person name="Hansen M."/>
            <person name="Howarth C."/>
            <person name="Imamovic A."/>
            <person name="Ireland A."/>
            <person name="Larimer J."/>
            <person name="McCowan C."/>
            <person name="Murphy C."/>
            <person name="Pearson M."/>
            <person name="Poon T.W."/>
            <person name="Priest M."/>
            <person name="Roberts A."/>
            <person name="Saif S."/>
            <person name="Shea T."/>
            <person name="Sisk P."/>
            <person name="Sykes S."/>
            <person name="Wortman J."/>
            <person name="Nusbaum C."/>
            <person name="Birren B."/>
        </authorList>
    </citation>
    <scope>NUCLEOTIDE SEQUENCE [LARGE SCALE GENOMIC DNA]</scope>
    <source>
        <strain evidence="4 6">ATCC 43197</strain>
    </source>
</reference>
<sequence length="311" mass="34108">MKKFNIVLLVCSVLVLSACSTNKKAESTDSTRAKLTTSSSRQKKATENLEAIINKFKIDGLTVEASKSMTKDDFGMAPMSAKEAYIFGIQKDDENEYMNARIFSFDNTKDLNKTKTYYDDLGKESAIAFSYTATNEKKKILMQFNGDLSQDLVQKYVDSAGLTLTHTNFTNTTHSSTSSTTDSNNASVNNSTQPSMPQGTGYGDHNANIRDARYQEAIEKGATEQEASDFANGSAPTYSPQTPEPAVENQQSSAQQDADNLSLTDFVNKYGMSPVAWKVRNGMSEEEALRTTTHKTSGEVQLGISKYGIQP</sequence>
<evidence type="ECO:0000313" key="4">
    <source>
        <dbReference type="EMBL" id="EOT66860.1"/>
    </source>
</evidence>
<feature type="compositionally biased region" description="Low complexity" evidence="1">
    <location>
        <begin position="168"/>
        <end position="192"/>
    </location>
</feature>